<proteinExistence type="predicted"/>
<gene>
    <name evidence="1" type="ORF">ABIC98_003736</name>
</gene>
<accession>A0ACC6TJY7</accession>
<reference evidence="1" key="1">
    <citation type="submission" date="2024-06" db="EMBL/GenBank/DDBJ databases">
        <title>Genomic Encyclopedia of Type Strains, Phase IV (KMG-IV): sequencing the most valuable type-strain genomes for metagenomic binning, comparative biology and taxonomic classification.</title>
        <authorList>
            <person name="Goeker M."/>
        </authorList>
    </citation>
    <scope>NUCLEOTIDE SEQUENCE</scope>
    <source>
        <strain evidence="1">SJCon</strain>
    </source>
</reference>
<dbReference type="Proteomes" id="UP001549207">
    <property type="component" value="Unassembled WGS sequence"/>
</dbReference>
<organism evidence="1 2">
    <name type="scientific">Arthrobacter nitrophenolicus</name>
    <dbReference type="NCBI Taxonomy" id="683150"/>
    <lineage>
        <taxon>Bacteria</taxon>
        <taxon>Bacillati</taxon>
        <taxon>Actinomycetota</taxon>
        <taxon>Actinomycetes</taxon>
        <taxon>Micrococcales</taxon>
        <taxon>Micrococcaceae</taxon>
        <taxon>Arthrobacter</taxon>
    </lineage>
</organism>
<dbReference type="EMBL" id="JBEPNJ010000021">
    <property type="protein sequence ID" value="MET3774066.1"/>
    <property type="molecule type" value="Genomic_DNA"/>
</dbReference>
<name>A0ACC6TJY7_9MICC</name>
<comment type="caution">
    <text evidence="1">The sequence shown here is derived from an EMBL/GenBank/DDBJ whole genome shotgun (WGS) entry which is preliminary data.</text>
</comment>
<sequence length="340" mass="38175">MCGRYVMSKATGDLLSAFEAREVEGTPPPPSWNVAPTQDVPIVAERLDEGTLDRHLLVAHWGLVPSWAKDIKIGNKLINARSESILEKPSFRKAAVKRRCLVPAEGYYEWQKTEDGKKIPNYLYSEQDELLAFAGLYEWWADPTVPEDDPGKWLLSCTVLTTTTQDTLGHIHDRSPVIIPHDRINEWLDPGPGRQKRRPAPARHPARSRPHPTDRQHQRQQRPQQRPRTHPTRPVRRGNPLAEHMPAAGPARWPGSETVWFPMDQDRPRRPTRANGRVSFSRDATHSAPPLQPGAHITPPVGAFSGTGGLQHWRTCGDDHSNRRRSSPSVAVIQGAGRVP</sequence>
<keyword evidence="2" id="KW-1185">Reference proteome</keyword>
<evidence type="ECO:0000313" key="2">
    <source>
        <dbReference type="Proteomes" id="UP001549207"/>
    </source>
</evidence>
<evidence type="ECO:0000313" key="1">
    <source>
        <dbReference type="EMBL" id="MET3774066.1"/>
    </source>
</evidence>
<protein>
    <submittedName>
        <fullName evidence="1">SOS response-associated peptidase YedK</fullName>
    </submittedName>
</protein>